<dbReference type="AlphaFoldDB" id="A0A0B8QAS5"/>
<dbReference type="Pfam" id="PF12833">
    <property type="entry name" value="HTH_18"/>
    <property type="match status" value="1"/>
</dbReference>
<dbReference type="InterPro" id="IPR009057">
    <property type="entry name" value="Homeodomain-like_sf"/>
</dbReference>
<dbReference type="PROSITE" id="PS01124">
    <property type="entry name" value="HTH_ARAC_FAMILY_2"/>
    <property type="match status" value="1"/>
</dbReference>
<dbReference type="PANTHER" id="PTHR11019:SF159">
    <property type="entry name" value="TRANSCRIPTIONAL REGULATOR-RELATED"/>
    <property type="match status" value="1"/>
</dbReference>
<dbReference type="GO" id="GO:0003700">
    <property type="term" value="F:DNA-binding transcription factor activity"/>
    <property type="evidence" value="ECO:0007669"/>
    <property type="project" value="InterPro"/>
</dbReference>
<dbReference type="InterPro" id="IPR011051">
    <property type="entry name" value="RmlC_Cupin_sf"/>
</dbReference>
<dbReference type="SUPFAM" id="SSF46689">
    <property type="entry name" value="Homeodomain-like"/>
    <property type="match status" value="1"/>
</dbReference>
<dbReference type="EMBL" id="BBSC01000002">
    <property type="protein sequence ID" value="GAM74032.1"/>
    <property type="molecule type" value="Genomic_DNA"/>
</dbReference>
<protein>
    <submittedName>
        <fullName evidence="5">Transcriptional regulator</fullName>
    </submittedName>
</protein>
<feature type="domain" description="HTH araC/xylS-type" evidence="4">
    <location>
        <begin position="155"/>
        <end position="255"/>
    </location>
</feature>
<dbReference type="Gene3D" id="2.60.120.10">
    <property type="entry name" value="Jelly Rolls"/>
    <property type="match status" value="1"/>
</dbReference>
<dbReference type="STRING" id="1481914.JCM19241_5228"/>
<organism evidence="5 6">
    <name type="scientific">Vibrio ishigakensis</name>
    <dbReference type="NCBI Taxonomy" id="1481914"/>
    <lineage>
        <taxon>Bacteria</taxon>
        <taxon>Pseudomonadati</taxon>
        <taxon>Pseudomonadota</taxon>
        <taxon>Gammaproteobacteria</taxon>
        <taxon>Vibrionales</taxon>
        <taxon>Vibrionaceae</taxon>
        <taxon>Vibrio</taxon>
    </lineage>
</organism>
<dbReference type="Pfam" id="PF02311">
    <property type="entry name" value="AraC_binding"/>
    <property type="match status" value="1"/>
</dbReference>
<reference evidence="5 6" key="2">
    <citation type="submission" date="2015-01" db="EMBL/GenBank/DDBJ databases">
        <authorList>
            <consortium name="NBRP consortium"/>
            <person name="Sawabe T."/>
            <person name="Meirelles P."/>
            <person name="Feng G."/>
            <person name="Sayaka M."/>
            <person name="Hattori M."/>
            <person name="Ohkuma M."/>
        </authorList>
    </citation>
    <scope>NUCLEOTIDE SEQUENCE [LARGE SCALE GENOMIC DNA]</scope>
    <source>
        <strain evidence="6">JCM 19241</strain>
    </source>
</reference>
<dbReference type="InterPro" id="IPR003313">
    <property type="entry name" value="AraC-bd"/>
</dbReference>
<reference evidence="5 6" key="1">
    <citation type="submission" date="2015-01" db="EMBL/GenBank/DDBJ databases">
        <title>Vibrio sp. C94 JCM 19241 whole genome shotgun sequence.</title>
        <authorList>
            <person name="Sawabe T."/>
            <person name="Meirelles P."/>
            <person name="Feng G."/>
            <person name="Sayaka M."/>
            <person name="Hattori M."/>
            <person name="Ohkuma M."/>
        </authorList>
    </citation>
    <scope>NUCLEOTIDE SEQUENCE [LARGE SCALE GENOMIC DNA]</scope>
    <source>
        <strain evidence="6">JCM 19241</strain>
    </source>
</reference>
<keyword evidence="3" id="KW-0804">Transcription</keyword>
<proteinExistence type="predicted"/>
<accession>A0A0B8QAS5</accession>
<evidence type="ECO:0000313" key="6">
    <source>
        <dbReference type="Proteomes" id="UP000031666"/>
    </source>
</evidence>
<dbReference type="InterPro" id="IPR014710">
    <property type="entry name" value="RmlC-like_jellyroll"/>
</dbReference>
<sequence length="258" mass="29239">MAIIDENTQFDADSIDSKVVGIAAEVGKHDSGLHQHDKGQLLYASKGCMTFALEDSICILPPTKAVWIPPKTPHQARMTNVVEYRSIYFDTVDIPTPIEIQTIDVVPLLAALIDRMAFWEWDKPESEMTKTTELFWEEFDSAKRQSFKLPLPTDRRFGHFRGKLLQEDFVVPTLSITANWIGASPKTVTRVFHAQTGMSFQEWRQQWRLLKSISLLAKGLSVGDTGDFLEFSSDSAFVAFFKKQTGQSPRSYMSNPRT</sequence>
<dbReference type="PANTHER" id="PTHR11019">
    <property type="entry name" value="HTH-TYPE TRANSCRIPTIONAL REGULATOR NIMR"/>
    <property type="match status" value="1"/>
</dbReference>
<comment type="caution">
    <text evidence="5">The sequence shown here is derived from an EMBL/GenBank/DDBJ whole genome shotgun (WGS) entry which is preliminary data.</text>
</comment>
<evidence type="ECO:0000256" key="1">
    <source>
        <dbReference type="ARBA" id="ARBA00023015"/>
    </source>
</evidence>
<dbReference type="Proteomes" id="UP000031666">
    <property type="component" value="Unassembled WGS sequence"/>
</dbReference>
<dbReference type="InterPro" id="IPR018060">
    <property type="entry name" value="HTH_AraC"/>
</dbReference>
<dbReference type="GO" id="GO:0043565">
    <property type="term" value="F:sequence-specific DNA binding"/>
    <property type="evidence" value="ECO:0007669"/>
    <property type="project" value="InterPro"/>
</dbReference>
<dbReference type="SMART" id="SM00342">
    <property type="entry name" value="HTH_ARAC"/>
    <property type="match status" value="1"/>
</dbReference>
<evidence type="ECO:0000256" key="2">
    <source>
        <dbReference type="ARBA" id="ARBA00023125"/>
    </source>
</evidence>
<evidence type="ECO:0000259" key="4">
    <source>
        <dbReference type="PROSITE" id="PS01124"/>
    </source>
</evidence>
<evidence type="ECO:0000313" key="5">
    <source>
        <dbReference type="EMBL" id="GAM74032.1"/>
    </source>
</evidence>
<keyword evidence="2" id="KW-0238">DNA-binding</keyword>
<gene>
    <name evidence="5" type="ORF">JCM19241_5228</name>
</gene>
<name>A0A0B8QAS5_9VIBR</name>
<keyword evidence="1" id="KW-0805">Transcription regulation</keyword>
<dbReference type="SUPFAM" id="SSF51182">
    <property type="entry name" value="RmlC-like cupins"/>
    <property type="match status" value="1"/>
</dbReference>
<evidence type="ECO:0000256" key="3">
    <source>
        <dbReference type="ARBA" id="ARBA00023163"/>
    </source>
</evidence>
<dbReference type="CDD" id="cd06124">
    <property type="entry name" value="cupin_NimR-like_N"/>
    <property type="match status" value="1"/>
</dbReference>
<dbReference type="Gene3D" id="1.10.10.60">
    <property type="entry name" value="Homeodomain-like"/>
    <property type="match status" value="2"/>
</dbReference>